<keyword evidence="3" id="KW-0808">Transferase</keyword>
<feature type="repeat" description="TPR" evidence="1">
    <location>
        <begin position="89"/>
        <end position="122"/>
    </location>
</feature>
<dbReference type="EMBL" id="JABXXP010000076">
    <property type="protein sequence ID" value="NVN10789.1"/>
    <property type="molecule type" value="Genomic_DNA"/>
</dbReference>
<dbReference type="SUPFAM" id="SSF48452">
    <property type="entry name" value="TPR-like"/>
    <property type="match status" value="1"/>
</dbReference>
<dbReference type="Gene3D" id="1.25.40.10">
    <property type="entry name" value="Tetratricopeptide repeat domain"/>
    <property type="match status" value="1"/>
</dbReference>
<evidence type="ECO:0000313" key="3">
    <source>
        <dbReference type="EMBL" id="NVN10789.1"/>
    </source>
</evidence>
<dbReference type="Proteomes" id="UP000534870">
    <property type="component" value="Unassembled WGS sequence"/>
</dbReference>
<dbReference type="SUPFAM" id="SSF53756">
    <property type="entry name" value="UDP-Glycosyltransferase/glycogen phosphorylase"/>
    <property type="match status" value="1"/>
</dbReference>
<dbReference type="PROSITE" id="PS50005">
    <property type="entry name" value="TPR"/>
    <property type="match status" value="3"/>
</dbReference>
<dbReference type="Gene3D" id="3.40.50.2000">
    <property type="entry name" value="Glycogen Phosphorylase B"/>
    <property type="match status" value="1"/>
</dbReference>
<reference evidence="3 4" key="1">
    <citation type="submission" date="2020-06" db="EMBL/GenBank/DDBJ databases">
        <title>Description of novel acetic acid bacteria.</title>
        <authorList>
            <person name="Sombolestani A."/>
        </authorList>
    </citation>
    <scope>NUCLEOTIDE SEQUENCE [LARGE SCALE GENOMIC DNA]</scope>
    <source>
        <strain evidence="3 4">LMG 31431</strain>
    </source>
</reference>
<evidence type="ECO:0000256" key="2">
    <source>
        <dbReference type="SAM" id="MobiDB-lite"/>
    </source>
</evidence>
<evidence type="ECO:0000313" key="4">
    <source>
        <dbReference type="Proteomes" id="UP000534870"/>
    </source>
</evidence>
<dbReference type="Pfam" id="PF13432">
    <property type="entry name" value="TPR_16"/>
    <property type="match status" value="1"/>
</dbReference>
<feature type="repeat" description="TPR" evidence="1">
    <location>
        <begin position="123"/>
        <end position="156"/>
    </location>
</feature>
<dbReference type="SMART" id="SM00028">
    <property type="entry name" value="TPR"/>
    <property type="match status" value="3"/>
</dbReference>
<dbReference type="AlphaFoldDB" id="A0A7Y7IUX6"/>
<comment type="caution">
    <text evidence="3">The sequence shown here is derived from an EMBL/GenBank/DDBJ whole genome shotgun (WGS) entry which is preliminary data.</text>
</comment>
<dbReference type="Pfam" id="PF14559">
    <property type="entry name" value="TPR_19"/>
    <property type="match status" value="1"/>
</dbReference>
<accession>A0A7Y7IUX6</accession>
<organism evidence="3 4">
    <name type="scientific">Nguyenibacter vanlangensis</name>
    <dbReference type="NCBI Taxonomy" id="1216886"/>
    <lineage>
        <taxon>Bacteria</taxon>
        <taxon>Pseudomonadati</taxon>
        <taxon>Pseudomonadota</taxon>
        <taxon>Alphaproteobacteria</taxon>
        <taxon>Acetobacterales</taxon>
        <taxon>Acetobacteraceae</taxon>
        <taxon>Nguyenibacter</taxon>
    </lineage>
</organism>
<evidence type="ECO:0000256" key="1">
    <source>
        <dbReference type="PROSITE-ProRule" id="PRU00339"/>
    </source>
</evidence>
<protein>
    <submittedName>
        <fullName evidence="3">Glycosyltransferase family protein</fullName>
    </submittedName>
</protein>
<dbReference type="PANTHER" id="PTHR44809:SF1">
    <property type="entry name" value="PROTEIN O-MANNOSYL-TRANSFERASE TMTC1"/>
    <property type="match status" value="1"/>
</dbReference>
<dbReference type="RefSeq" id="WP_176639544.1">
    <property type="nucleotide sequence ID" value="NZ_JABXXP010000076.1"/>
</dbReference>
<dbReference type="PANTHER" id="PTHR44809">
    <property type="match status" value="1"/>
</dbReference>
<dbReference type="InterPro" id="IPR052943">
    <property type="entry name" value="TMTC_O-mannosyl-trnsfr"/>
</dbReference>
<dbReference type="InterPro" id="IPR011990">
    <property type="entry name" value="TPR-like_helical_dom_sf"/>
</dbReference>
<gene>
    <name evidence="3" type="ORF">HUK84_06450</name>
</gene>
<name>A0A7Y7IUX6_9PROT</name>
<feature type="repeat" description="TPR" evidence="1">
    <location>
        <begin position="55"/>
        <end position="88"/>
    </location>
</feature>
<dbReference type="GO" id="GO:0016740">
    <property type="term" value="F:transferase activity"/>
    <property type="evidence" value="ECO:0007669"/>
    <property type="project" value="UniProtKB-KW"/>
</dbReference>
<keyword evidence="1" id="KW-0802">TPR repeat</keyword>
<feature type="region of interest" description="Disordered" evidence="2">
    <location>
        <begin position="1"/>
        <end position="30"/>
    </location>
</feature>
<feature type="compositionally biased region" description="Polar residues" evidence="2">
    <location>
        <begin position="11"/>
        <end position="20"/>
    </location>
</feature>
<sequence length="492" mass="54373">MPHDAFPPASGPSSGATAQQRADPEGSGEALQRAGRLQEAEQAYRAVLADNPDDARTLSNYGGLLCTLGAFDAAYELLARAVALDPALTDGWSNFGNVLLQTQRYDEAIAAYRNCLQRNPVHPLALSNLGLALDHRGEHELAQKFHQVAVALTPENAQTRTNHALSLLAQGKYLEGFREYEWRWTTFDSRRNAMSAPLWNGEDFRGRTLLIHTEGGFGDMIQFSRFFPCAAERGGRTLIRARRELLTLFRHSFPDQTFVSEEDEIPPHDLQCPALSLPRALGTTLTTIPSAGGFLRADPDKMSFWRGVLQDDAMKDGRRVRSLRVGLVWAGAPHQEIRAAELADRRRSTDLATFAPLADAAPDAVFYSLQLGERAGQAGEPPAGMRLIDHTSLLRDFSDTAALIGTLDLVISVDTSTAHIAAGLGKPVWMLSRYDQCWRWLSGRTDSPWYDSLRLYQQTRPLDWSDPMHRVRADLCALVETRPSVTAPGRSA</sequence>
<proteinExistence type="predicted"/>
<dbReference type="InterPro" id="IPR019734">
    <property type="entry name" value="TPR_rpt"/>
</dbReference>